<dbReference type="EMBL" id="JBHTJV010000009">
    <property type="protein sequence ID" value="MFD0916782.1"/>
    <property type="molecule type" value="Genomic_DNA"/>
</dbReference>
<evidence type="ECO:0000313" key="2">
    <source>
        <dbReference type="Proteomes" id="UP001597101"/>
    </source>
</evidence>
<comment type="caution">
    <text evidence="1">The sequence shown here is derived from an EMBL/GenBank/DDBJ whole genome shotgun (WGS) entry which is preliminary data.</text>
</comment>
<dbReference type="RefSeq" id="WP_377212631.1">
    <property type="nucleotide sequence ID" value="NZ_JBHTJV010000009.1"/>
</dbReference>
<protein>
    <recommendedName>
        <fullName evidence="3">Transposase</fullName>
    </recommendedName>
</protein>
<sequence>MKSFEGVLLVAIEKSLANDIKLRERVYNRARCALNDWFVEHHTPTNERIASQMGLEEAIKTVEATIGERSVETVPMQQPESTRYLKTANQ</sequence>
<evidence type="ECO:0008006" key="3">
    <source>
        <dbReference type="Google" id="ProtNLM"/>
    </source>
</evidence>
<name>A0ABW3FKW4_9HYPH</name>
<reference evidence="2" key="1">
    <citation type="journal article" date="2019" name="Int. J. Syst. Evol. Microbiol.">
        <title>The Global Catalogue of Microorganisms (GCM) 10K type strain sequencing project: providing services to taxonomists for standard genome sequencing and annotation.</title>
        <authorList>
            <consortium name="The Broad Institute Genomics Platform"/>
            <consortium name="The Broad Institute Genome Sequencing Center for Infectious Disease"/>
            <person name="Wu L."/>
            <person name="Ma J."/>
        </authorList>
    </citation>
    <scope>NUCLEOTIDE SEQUENCE [LARGE SCALE GENOMIC DNA]</scope>
    <source>
        <strain evidence="2">CCUG 60023</strain>
    </source>
</reference>
<proteinExistence type="predicted"/>
<dbReference type="Proteomes" id="UP001597101">
    <property type="component" value="Unassembled WGS sequence"/>
</dbReference>
<keyword evidence="2" id="KW-1185">Reference proteome</keyword>
<evidence type="ECO:0000313" key="1">
    <source>
        <dbReference type="EMBL" id="MFD0916782.1"/>
    </source>
</evidence>
<accession>A0ABW3FKW4</accession>
<organism evidence="1 2">
    <name type="scientific">Pseudahrensia aquimaris</name>
    <dbReference type="NCBI Taxonomy" id="744461"/>
    <lineage>
        <taxon>Bacteria</taxon>
        <taxon>Pseudomonadati</taxon>
        <taxon>Pseudomonadota</taxon>
        <taxon>Alphaproteobacteria</taxon>
        <taxon>Hyphomicrobiales</taxon>
        <taxon>Ahrensiaceae</taxon>
        <taxon>Pseudahrensia</taxon>
    </lineage>
</organism>
<gene>
    <name evidence="1" type="ORF">ACFQ14_10220</name>
</gene>